<reference evidence="2" key="1">
    <citation type="submission" date="2018-02" db="EMBL/GenBank/DDBJ databases">
        <title>Rhizophora mucronata_Transcriptome.</title>
        <authorList>
            <person name="Meera S.P."/>
            <person name="Sreeshan A."/>
            <person name="Augustine A."/>
        </authorList>
    </citation>
    <scope>NUCLEOTIDE SEQUENCE</scope>
    <source>
        <tissue evidence="2">Leaf</tissue>
    </source>
</reference>
<sequence length="81" mass="9493">MTLFYDIFMYSLCLRLIVSVLLHWRIQFLFASKSKMFHRIIFVQVTRFSFLKAGDVQLIMLLIGCPYWGPSLPCTNATLNL</sequence>
<proteinExistence type="predicted"/>
<evidence type="ECO:0000313" key="2">
    <source>
        <dbReference type="EMBL" id="MBX59645.1"/>
    </source>
</evidence>
<keyword evidence="1" id="KW-0812">Transmembrane</keyword>
<keyword evidence="1" id="KW-0472">Membrane</keyword>
<accession>A0A2P2PY68</accession>
<dbReference type="EMBL" id="GGEC01079161">
    <property type="protein sequence ID" value="MBX59645.1"/>
    <property type="molecule type" value="Transcribed_RNA"/>
</dbReference>
<organism evidence="2">
    <name type="scientific">Rhizophora mucronata</name>
    <name type="common">Asiatic mangrove</name>
    <dbReference type="NCBI Taxonomy" id="61149"/>
    <lineage>
        <taxon>Eukaryota</taxon>
        <taxon>Viridiplantae</taxon>
        <taxon>Streptophyta</taxon>
        <taxon>Embryophyta</taxon>
        <taxon>Tracheophyta</taxon>
        <taxon>Spermatophyta</taxon>
        <taxon>Magnoliopsida</taxon>
        <taxon>eudicotyledons</taxon>
        <taxon>Gunneridae</taxon>
        <taxon>Pentapetalae</taxon>
        <taxon>rosids</taxon>
        <taxon>fabids</taxon>
        <taxon>Malpighiales</taxon>
        <taxon>Rhizophoraceae</taxon>
        <taxon>Rhizophora</taxon>
    </lineage>
</organism>
<feature type="transmembrane region" description="Helical" evidence="1">
    <location>
        <begin position="7"/>
        <end position="26"/>
    </location>
</feature>
<evidence type="ECO:0000256" key="1">
    <source>
        <dbReference type="SAM" id="Phobius"/>
    </source>
</evidence>
<protein>
    <submittedName>
        <fullName evidence="2">Uncharacterized protein</fullName>
    </submittedName>
</protein>
<dbReference type="AlphaFoldDB" id="A0A2P2PY68"/>
<keyword evidence="1" id="KW-1133">Transmembrane helix</keyword>
<name>A0A2P2PY68_RHIMU</name>